<dbReference type="Proteomes" id="UP000692954">
    <property type="component" value="Unassembled WGS sequence"/>
</dbReference>
<comment type="caution">
    <text evidence="1">The sequence shown here is derived from an EMBL/GenBank/DDBJ whole genome shotgun (WGS) entry which is preliminary data.</text>
</comment>
<proteinExistence type="predicted"/>
<dbReference type="OrthoDB" id="289581at2759"/>
<reference evidence="1" key="1">
    <citation type="submission" date="2021-01" db="EMBL/GenBank/DDBJ databases">
        <authorList>
            <consortium name="Genoscope - CEA"/>
            <person name="William W."/>
        </authorList>
    </citation>
    <scope>NUCLEOTIDE SEQUENCE</scope>
</reference>
<evidence type="ECO:0008006" key="3">
    <source>
        <dbReference type="Google" id="ProtNLM"/>
    </source>
</evidence>
<evidence type="ECO:0000313" key="1">
    <source>
        <dbReference type="EMBL" id="CAD8102625.1"/>
    </source>
</evidence>
<keyword evidence="2" id="KW-1185">Reference proteome</keyword>
<gene>
    <name evidence="1" type="ORF">PSON_ATCC_30995.1.T0780116</name>
</gene>
<protein>
    <recommendedName>
        <fullName evidence="3">RING-type domain-containing protein</fullName>
    </recommendedName>
</protein>
<evidence type="ECO:0000313" key="2">
    <source>
        <dbReference type="Proteomes" id="UP000692954"/>
    </source>
</evidence>
<name>A0A8S1PHK5_9CILI</name>
<organism evidence="1 2">
    <name type="scientific">Paramecium sonneborni</name>
    <dbReference type="NCBI Taxonomy" id="65129"/>
    <lineage>
        <taxon>Eukaryota</taxon>
        <taxon>Sar</taxon>
        <taxon>Alveolata</taxon>
        <taxon>Ciliophora</taxon>
        <taxon>Intramacronucleata</taxon>
        <taxon>Oligohymenophorea</taxon>
        <taxon>Peniculida</taxon>
        <taxon>Parameciidae</taxon>
        <taxon>Paramecium</taxon>
    </lineage>
</organism>
<dbReference type="AlphaFoldDB" id="A0A8S1PHK5"/>
<dbReference type="EMBL" id="CAJJDN010000078">
    <property type="protein sequence ID" value="CAD8102625.1"/>
    <property type="molecule type" value="Genomic_DNA"/>
</dbReference>
<sequence>MYSQISDYEYLSTILQQNSSCFNINKRLTLYIRPQNRNEQRRKKHSSCSTEDLHPKIYDSQIKKKVDLSSSIISECQGNQKNKIRIAFKPIIRLKNKFLNGNNPNGYSLANYKEIVCNFCLLHLDNQYSKLEENQSYSTITLEQHQPIHSQTITTQCKHKFHYDCFQTNIKQQLNQQKATISCICGKKINNQLLKQYTSEVLIRKLMKNQLETIYQKYQESLNFKQCNTCTFFWVKCDTQLYLPICIYCLLSYNINDQSKSQHQTQFTKYKRLRSISMQ</sequence>
<accession>A0A8S1PHK5</accession>